<name>A0ABZ2V445_9RHOB</name>
<comment type="catalytic activity">
    <reaction evidence="1 7">
        <text>an S-(2-hydroxyacyl)glutathione + H2O = a 2-hydroxy carboxylate + glutathione + H(+)</text>
        <dbReference type="Rhea" id="RHEA:21864"/>
        <dbReference type="ChEBI" id="CHEBI:15377"/>
        <dbReference type="ChEBI" id="CHEBI:15378"/>
        <dbReference type="ChEBI" id="CHEBI:57925"/>
        <dbReference type="ChEBI" id="CHEBI:58896"/>
        <dbReference type="ChEBI" id="CHEBI:71261"/>
        <dbReference type="EC" id="3.1.2.6"/>
    </reaction>
</comment>
<dbReference type="InterPro" id="IPR036866">
    <property type="entry name" value="RibonucZ/Hydroxyglut_hydro"/>
</dbReference>
<feature type="binding site" evidence="7">
    <location>
        <position position="64"/>
    </location>
    <ligand>
        <name>Zn(2+)</name>
        <dbReference type="ChEBI" id="CHEBI:29105"/>
        <label>2</label>
    </ligand>
</feature>
<dbReference type="Pfam" id="PF00753">
    <property type="entry name" value="Lactamase_B"/>
    <property type="match status" value="1"/>
</dbReference>
<feature type="binding site" evidence="7">
    <location>
        <position position="65"/>
    </location>
    <ligand>
        <name>Zn(2+)</name>
        <dbReference type="ChEBI" id="CHEBI:29105"/>
        <label>2</label>
    </ligand>
</feature>
<accession>A0ABZ2V445</accession>
<proteinExistence type="inferred from homology"/>
<feature type="domain" description="Metallo-beta-lactamase" evidence="8">
    <location>
        <begin position="17"/>
        <end position="173"/>
    </location>
</feature>
<dbReference type="NCBIfam" id="TIGR03413">
    <property type="entry name" value="GSH_gloB"/>
    <property type="match status" value="1"/>
</dbReference>
<evidence type="ECO:0000256" key="6">
    <source>
        <dbReference type="ARBA" id="ARBA00022833"/>
    </source>
</evidence>
<feature type="binding site" evidence="7">
    <location>
        <position position="135"/>
    </location>
    <ligand>
        <name>Zn(2+)</name>
        <dbReference type="ChEBI" id="CHEBI:29105"/>
        <label>2</label>
    </ligand>
</feature>
<dbReference type="SMART" id="SM00849">
    <property type="entry name" value="Lactamase_B"/>
    <property type="match status" value="1"/>
</dbReference>
<keyword evidence="10" id="KW-1185">Reference proteome</keyword>
<dbReference type="PIRSF" id="PIRSF005457">
    <property type="entry name" value="Glx"/>
    <property type="match status" value="1"/>
</dbReference>
<feature type="binding site" evidence="7">
    <location>
        <position position="116"/>
    </location>
    <ligand>
        <name>Zn(2+)</name>
        <dbReference type="ChEBI" id="CHEBI:29105"/>
        <label>1</label>
    </ligand>
</feature>
<dbReference type="InterPro" id="IPR035680">
    <property type="entry name" value="Clx_II_MBL"/>
</dbReference>
<dbReference type="Pfam" id="PF16123">
    <property type="entry name" value="HAGH_C"/>
    <property type="match status" value="1"/>
</dbReference>
<comment type="subunit">
    <text evidence="7">Monomer.</text>
</comment>
<dbReference type="RefSeq" id="WP_341367387.1">
    <property type="nucleotide sequence ID" value="NZ_CP150951.2"/>
</dbReference>
<evidence type="ECO:0000313" key="9">
    <source>
        <dbReference type="EMBL" id="WZC49277.1"/>
    </source>
</evidence>
<dbReference type="HAMAP" id="MF_01374">
    <property type="entry name" value="Glyoxalase_2"/>
    <property type="match status" value="1"/>
</dbReference>
<dbReference type="PANTHER" id="PTHR43705:SF1">
    <property type="entry name" value="HYDROXYACYLGLUTATHIONE HYDROLASE GLOB"/>
    <property type="match status" value="1"/>
</dbReference>
<dbReference type="Gene3D" id="3.60.15.10">
    <property type="entry name" value="Ribonuclease Z/Hydroxyacylglutathione hydrolase-like"/>
    <property type="match status" value="1"/>
</dbReference>
<evidence type="ECO:0000256" key="5">
    <source>
        <dbReference type="ARBA" id="ARBA00022801"/>
    </source>
</evidence>
<dbReference type="SUPFAM" id="SSF56281">
    <property type="entry name" value="Metallo-hydrolase/oxidoreductase"/>
    <property type="match status" value="1"/>
</dbReference>
<evidence type="ECO:0000256" key="3">
    <source>
        <dbReference type="ARBA" id="ARBA00006759"/>
    </source>
</evidence>
<dbReference type="EC" id="3.1.2.6" evidence="7"/>
<dbReference type="InterPro" id="IPR017782">
    <property type="entry name" value="Hydroxyacylglutathione_Hdrlase"/>
</dbReference>
<feature type="binding site" evidence="7">
    <location>
        <position position="135"/>
    </location>
    <ligand>
        <name>Zn(2+)</name>
        <dbReference type="ChEBI" id="CHEBI:29105"/>
        <label>1</label>
    </ligand>
</feature>
<dbReference type="GO" id="GO:0004416">
    <property type="term" value="F:hydroxyacylglutathione hydrolase activity"/>
    <property type="evidence" value="ECO:0007669"/>
    <property type="project" value="UniProtKB-EC"/>
</dbReference>
<evidence type="ECO:0000256" key="2">
    <source>
        <dbReference type="ARBA" id="ARBA00004963"/>
    </source>
</evidence>
<evidence type="ECO:0000313" key="10">
    <source>
        <dbReference type="Proteomes" id="UP001440612"/>
    </source>
</evidence>
<evidence type="ECO:0000256" key="4">
    <source>
        <dbReference type="ARBA" id="ARBA00022723"/>
    </source>
</evidence>
<dbReference type="Proteomes" id="UP001440612">
    <property type="component" value="Chromosome"/>
</dbReference>
<organism evidence="9 10">
    <name type="scientific">Yoonia phaeophyticola</name>
    <dbReference type="NCBI Taxonomy" id="3137369"/>
    <lineage>
        <taxon>Bacteria</taxon>
        <taxon>Pseudomonadati</taxon>
        <taxon>Pseudomonadota</taxon>
        <taxon>Alphaproteobacteria</taxon>
        <taxon>Rhodobacterales</taxon>
        <taxon>Paracoccaceae</taxon>
        <taxon>Yoonia</taxon>
    </lineage>
</organism>
<feature type="binding site" evidence="7">
    <location>
        <position position="60"/>
    </location>
    <ligand>
        <name>Zn(2+)</name>
        <dbReference type="ChEBI" id="CHEBI:29105"/>
        <label>1</label>
    </ligand>
</feature>
<keyword evidence="4 7" id="KW-0479">Metal-binding</keyword>
<keyword evidence="5 7" id="KW-0378">Hydrolase</keyword>
<dbReference type="PANTHER" id="PTHR43705">
    <property type="entry name" value="HYDROXYACYLGLUTATHIONE HYDROLASE"/>
    <property type="match status" value="1"/>
</dbReference>
<sequence>MVNTPPVELVTIPCLSDNYAYLLHNPDTDETALIDAPEAAPIAKVLSDRGWALSDILITHHHPDHIDGVAALRPGARVIGAKADAHRLPPLDLEVREGDQLTVCGLSTDVIDVSGHTIGHIAFHMPGAGYAFTADSLMAMGCGRLFEGTPAQMWASLCKLRALPENTMICSGHEYTAANARFAASLDGANPDLILRIKGIETARAAGQPTVPSSLQEEKRTNPFLRADVPDFKAVMGMQDASDVDVFAKVRALKDKF</sequence>
<dbReference type="InterPro" id="IPR032282">
    <property type="entry name" value="HAGH_C"/>
</dbReference>
<gene>
    <name evidence="7 9" type="primary">gloB</name>
    <name evidence="9" type="ORF">AABB29_01025</name>
</gene>
<evidence type="ECO:0000256" key="7">
    <source>
        <dbReference type="HAMAP-Rule" id="MF_01374"/>
    </source>
</evidence>
<comment type="function">
    <text evidence="7">Thiolesterase that catalyzes the hydrolysis of S-D-lactoyl-glutathione to form glutathione and D-lactic acid.</text>
</comment>
<evidence type="ECO:0000256" key="1">
    <source>
        <dbReference type="ARBA" id="ARBA00001623"/>
    </source>
</evidence>
<evidence type="ECO:0000259" key="8">
    <source>
        <dbReference type="SMART" id="SM00849"/>
    </source>
</evidence>
<comment type="pathway">
    <text evidence="2 7">Secondary metabolite metabolism; methylglyoxal degradation; (R)-lactate from methylglyoxal: step 2/2.</text>
</comment>
<dbReference type="InterPro" id="IPR001279">
    <property type="entry name" value="Metallo-B-lactamas"/>
</dbReference>
<reference evidence="10" key="1">
    <citation type="submission" date="2024-04" db="EMBL/GenBank/DDBJ databases">
        <title>Phylogenomic analyses of a clade within the roseobacter group suggest taxonomic reassignments of species of the genera Aestuariivita, Citreicella, Loktanella, Nautella, Pelagibaca, Ruegeria, Thalassobius, Thiobacimonas and Tropicibacter, and the proposal o.</title>
        <authorList>
            <person name="Jeon C.O."/>
        </authorList>
    </citation>
    <scope>NUCLEOTIDE SEQUENCE [LARGE SCALE GENOMIC DNA]</scope>
    <source>
        <strain evidence="10">BS5-3</strain>
    </source>
</reference>
<dbReference type="InterPro" id="IPR050110">
    <property type="entry name" value="Glyoxalase_II_hydrolase"/>
</dbReference>
<comment type="cofactor">
    <cofactor evidence="7">
        <name>Zn(2+)</name>
        <dbReference type="ChEBI" id="CHEBI:29105"/>
    </cofactor>
    <text evidence="7">Binds 2 Zn(2+) ions per subunit.</text>
</comment>
<keyword evidence="6 7" id="KW-0862">Zinc</keyword>
<feature type="binding site" evidence="7">
    <location>
        <position position="62"/>
    </location>
    <ligand>
        <name>Zn(2+)</name>
        <dbReference type="ChEBI" id="CHEBI:29105"/>
        <label>1</label>
    </ligand>
</feature>
<dbReference type="CDD" id="cd07723">
    <property type="entry name" value="hydroxyacylglutathione_hydrolase_MBL-fold"/>
    <property type="match status" value="1"/>
</dbReference>
<protein>
    <recommendedName>
        <fullName evidence="7">Hydroxyacylglutathione hydrolase</fullName>
        <ecNumber evidence="7">3.1.2.6</ecNumber>
    </recommendedName>
    <alternativeName>
        <fullName evidence="7">Glyoxalase II</fullName>
        <shortName evidence="7">Glx II</shortName>
    </alternativeName>
</protein>
<comment type="similarity">
    <text evidence="3 7">Belongs to the metallo-beta-lactamase superfamily. Glyoxalase II family.</text>
</comment>
<feature type="binding site" evidence="7">
    <location>
        <position position="173"/>
    </location>
    <ligand>
        <name>Zn(2+)</name>
        <dbReference type="ChEBI" id="CHEBI:29105"/>
        <label>2</label>
    </ligand>
</feature>
<dbReference type="EMBL" id="CP150951">
    <property type="protein sequence ID" value="WZC49277.1"/>
    <property type="molecule type" value="Genomic_DNA"/>
</dbReference>